<dbReference type="Gene3D" id="3.40.190.10">
    <property type="entry name" value="Periplasmic binding protein-like II"/>
    <property type="match status" value="1"/>
</dbReference>
<reference evidence="3" key="1">
    <citation type="submission" date="2016-10" db="EMBL/GenBank/DDBJ databases">
        <authorList>
            <person name="Varghese N."/>
            <person name="Submissions S."/>
        </authorList>
    </citation>
    <scope>NUCLEOTIDE SEQUENCE [LARGE SCALE GENOMIC DNA]</scope>
    <source>
        <strain evidence="3">CGMCC 1.8981</strain>
    </source>
</reference>
<dbReference type="SUPFAM" id="SSF53850">
    <property type="entry name" value="Periplasmic binding protein-like II"/>
    <property type="match status" value="1"/>
</dbReference>
<accession>A0A1H6FUP8</accession>
<sequence>MVEIVMQRRKFVQLAGAVSLAGLAGCSGGTDDGDFPSSDLRIVIPYSEGGGSDMYARQIGGVLEDETGEAITLENHEGSGGMIGVQEVVNSSQEGHDIFTHNLPTIALEHMQQDIDIFDLDDLRGQTIAVYATDVRMTVKNPDLDVETYEDLIDIQDEIDYGTPGGTEMGILQKADELHGFVPNNHVTYDGGADAAAAVASGELDIASAPEGNFEGPIESGDVEPFFVWASSGSSIYEDVPTIADDEMGGFEEFDWLSETQRAFWSSPDASDETLEWWEDALEDTMTSDEMESWSEETGSPIQFDGRDDANQAFEDAIEGMEEDIDIDEL</sequence>
<dbReference type="EMBL" id="FNWL01000001">
    <property type="protein sequence ID" value="SEH13564.1"/>
    <property type="molecule type" value="Genomic_DNA"/>
</dbReference>
<organism evidence="2 3">
    <name type="scientific">Natronorubrum sediminis</name>
    <dbReference type="NCBI Taxonomy" id="640943"/>
    <lineage>
        <taxon>Archaea</taxon>
        <taxon>Methanobacteriati</taxon>
        <taxon>Methanobacteriota</taxon>
        <taxon>Stenosarchaea group</taxon>
        <taxon>Halobacteria</taxon>
        <taxon>Halobacteriales</taxon>
        <taxon>Natrialbaceae</taxon>
        <taxon>Natronorubrum</taxon>
    </lineage>
</organism>
<dbReference type="InterPro" id="IPR005064">
    <property type="entry name" value="BUG"/>
</dbReference>
<name>A0A1H6FUP8_9EURY</name>
<dbReference type="AlphaFoldDB" id="A0A1H6FUP8"/>
<evidence type="ECO:0000313" key="2">
    <source>
        <dbReference type="EMBL" id="SEH13564.1"/>
    </source>
</evidence>
<evidence type="ECO:0000256" key="1">
    <source>
        <dbReference type="SAM" id="MobiDB-lite"/>
    </source>
</evidence>
<feature type="compositionally biased region" description="Acidic residues" evidence="1">
    <location>
        <begin position="286"/>
        <end position="295"/>
    </location>
</feature>
<dbReference type="InterPro" id="IPR042100">
    <property type="entry name" value="Bug_dom1"/>
</dbReference>
<dbReference type="Proteomes" id="UP000199112">
    <property type="component" value="Unassembled WGS sequence"/>
</dbReference>
<dbReference type="Gene3D" id="3.40.190.150">
    <property type="entry name" value="Bordetella uptake gene, domain 1"/>
    <property type="match status" value="1"/>
</dbReference>
<feature type="region of interest" description="Disordered" evidence="1">
    <location>
        <begin position="286"/>
        <end position="312"/>
    </location>
</feature>
<dbReference type="RefSeq" id="WP_090506329.1">
    <property type="nucleotide sequence ID" value="NZ_FNWL01000001.1"/>
</dbReference>
<dbReference type="OrthoDB" id="160532at2157"/>
<dbReference type="PANTHER" id="PTHR42928:SF5">
    <property type="entry name" value="BLR1237 PROTEIN"/>
    <property type="match status" value="1"/>
</dbReference>
<protein>
    <submittedName>
        <fullName evidence="2">Tripartite-type tricarboxylate transporter, receptor component TctC</fullName>
    </submittedName>
</protein>
<dbReference type="Pfam" id="PF03401">
    <property type="entry name" value="TctC"/>
    <property type="match status" value="1"/>
</dbReference>
<proteinExistence type="predicted"/>
<keyword evidence="2" id="KW-0675">Receptor</keyword>
<dbReference type="PANTHER" id="PTHR42928">
    <property type="entry name" value="TRICARBOXYLATE-BINDING PROTEIN"/>
    <property type="match status" value="1"/>
</dbReference>
<gene>
    <name evidence="2" type="ORF">SAMN04487967_1453</name>
</gene>
<evidence type="ECO:0000313" key="3">
    <source>
        <dbReference type="Proteomes" id="UP000199112"/>
    </source>
</evidence>
<keyword evidence="3" id="KW-1185">Reference proteome</keyword>